<dbReference type="SUPFAM" id="SSF52540">
    <property type="entry name" value="P-loop containing nucleoside triphosphate hydrolases"/>
    <property type="match status" value="1"/>
</dbReference>
<name>A0A2Z2KBN5_9BACL</name>
<dbReference type="GO" id="GO:0016787">
    <property type="term" value="F:hydrolase activity"/>
    <property type="evidence" value="ECO:0007669"/>
    <property type="project" value="UniProtKB-UniRule"/>
</dbReference>
<evidence type="ECO:0000313" key="8">
    <source>
        <dbReference type="Proteomes" id="UP000249890"/>
    </source>
</evidence>
<sequence length="786" mass="89313">MDNQNSEWEAEQERVSGVTRLLAAHIQHLSQELGLHRSDVVDMRKDFWEEVTVNFSSPDDLGETSTSLRQQAQILNERERHHLQSSKALKKYKKLVTSPYFGRIDFTERPDGTSEQIYLGIGSLMEDNGTFLIYDWRAPISSLYYDGAPGPAVYQTPGGEVAGTMDLKRQFVIHDGTIEVMFDTGMTIGDELLQQVLSHSADDRMKSIVATIQKEQNAIIRNDRTRMLVVQGAAGSGKTSAALQRVAYLLYKYREVLQADQMLLFSPNPLFNSYVSTVLPELGEENMQQTTFQMYLEHRLGSEFQLEDVFNQTEKLLNAPDSSEASVRRDGIAYKSSVVFLDVIRTFATTLENSGMRFKPLTFQGRAIVTKEEMQQQFYSYDPAIKLANRVELMTGWLLKRIAAFSVEERSAAWVEDQIELLDSSDYHRAYQMLRRKSGGRQESFDDFELEKEMLARYLISQRLKPLRVWTKRGRFVDVKGLYSSLFEGREYIESLSGGKPLPASWENICGQTLESLSVNELAYEDATPFLYLKELSQGFRTNTLIRHVIVDEVQDYSPFQLEFMRRLFPRAKMTVLGDLNQAIYAQGEVLGDLAGLVSVYGEENTEVISLTRSYRSTYEIVEFTRAMIPGGEKIVPFNRRGEEPQLSRVSSEAELLDSVEQDIRKLQDLGYHYVAVICKTAEESAHVHAELKGRLPVRLVTKDTPNFQKGALVLPAYLAKGVEFDAVIIYDGSAERYGRESERKLFYTACTRAMHLLHIYSLGQPSAFLPERVLQAAGNESVAVQ</sequence>
<dbReference type="KEGG" id="pdh:B9T62_10030"/>
<keyword evidence="4 5" id="KW-0067">ATP-binding</keyword>
<gene>
    <name evidence="7" type="ORF">B9T62_10030</name>
</gene>
<evidence type="ECO:0000256" key="4">
    <source>
        <dbReference type="ARBA" id="ARBA00022840"/>
    </source>
</evidence>
<keyword evidence="3 5" id="KW-0347">Helicase</keyword>
<organism evidence="7 8">
    <name type="scientific">Paenibacillus donghaensis</name>
    <dbReference type="NCBI Taxonomy" id="414771"/>
    <lineage>
        <taxon>Bacteria</taxon>
        <taxon>Bacillati</taxon>
        <taxon>Bacillota</taxon>
        <taxon>Bacilli</taxon>
        <taxon>Bacillales</taxon>
        <taxon>Paenibacillaceae</taxon>
        <taxon>Paenibacillus</taxon>
    </lineage>
</organism>
<feature type="domain" description="UvrD-like helicase ATP-binding" evidence="6">
    <location>
        <begin position="211"/>
        <end position="618"/>
    </location>
</feature>
<dbReference type="RefSeq" id="WP_087915108.1">
    <property type="nucleotide sequence ID" value="NZ_CP021780.1"/>
</dbReference>
<dbReference type="GO" id="GO:0000725">
    <property type="term" value="P:recombinational repair"/>
    <property type="evidence" value="ECO:0007669"/>
    <property type="project" value="TreeGrafter"/>
</dbReference>
<dbReference type="AlphaFoldDB" id="A0A2Z2KBN5"/>
<dbReference type="GO" id="GO:0005829">
    <property type="term" value="C:cytosol"/>
    <property type="evidence" value="ECO:0007669"/>
    <property type="project" value="TreeGrafter"/>
</dbReference>
<evidence type="ECO:0000313" key="7">
    <source>
        <dbReference type="EMBL" id="ASA21095.1"/>
    </source>
</evidence>
<evidence type="ECO:0000256" key="2">
    <source>
        <dbReference type="ARBA" id="ARBA00022801"/>
    </source>
</evidence>
<dbReference type="GO" id="GO:0005524">
    <property type="term" value="F:ATP binding"/>
    <property type="evidence" value="ECO:0007669"/>
    <property type="project" value="UniProtKB-UniRule"/>
</dbReference>
<dbReference type="InterPro" id="IPR000212">
    <property type="entry name" value="DNA_helicase_UvrD/REP"/>
</dbReference>
<dbReference type="GO" id="GO:0043138">
    <property type="term" value="F:3'-5' DNA helicase activity"/>
    <property type="evidence" value="ECO:0007669"/>
    <property type="project" value="TreeGrafter"/>
</dbReference>
<keyword evidence="1 5" id="KW-0547">Nucleotide-binding</keyword>
<dbReference type="Proteomes" id="UP000249890">
    <property type="component" value="Chromosome"/>
</dbReference>
<evidence type="ECO:0000256" key="3">
    <source>
        <dbReference type="ARBA" id="ARBA00022806"/>
    </source>
</evidence>
<dbReference type="InterPro" id="IPR027417">
    <property type="entry name" value="P-loop_NTPase"/>
</dbReference>
<feature type="binding site" evidence="5">
    <location>
        <begin position="232"/>
        <end position="239"/>
    </location>
    <ligand>
        <name>ATP</name>
        <dbReference type="ChEBI" id="CHEBI:30616"/>
    </ligand>
</feature>
<keyword evidence="8" id="KW-1185">Reference proteome</keyword>
<evidence type="ECO:0000256" key="5">
    <source>
        <dbReference type="PROSITE-ProRule" id="PRU00560"/>
    </source>
</evidence>
<dbReference type="PROSITE" id="PS51198">
    <property type="entry name" value="UVRD_HELICASE_ATP_BIND"/>
    <property type="match status" value="1"/>
</dbReference>
<dbReference type="Pfam" id="PF00580">
    <property type="entry name" value="UvrD-helicase"/>
    <property type="match status" value="1"/>
</dbReference>
<dbReference type="Gene3D" id="3.40.50.300">
    <property type="entry name" value="P-loop containing nucleotide triphosphate hydrolases"/>
    <property type="match status" value="3"/>
</dbReference>
<dbReference type="InterPro" id="IPR027785">
    <property type="entry name" value="UvrD-like_helicase_C"/>
</dbReference>
<dbReference type="GO" id="GO:0003677">
    <property type="term" value="F:DNA binding"/>
    <property type="evidence" value="ECO:0007669"/>
    <property type="project" value="InterPro"/>
</dbReference>
<dbReference type="InterPro" id="IPR014016">
    <property type="entry name" value="UvrD-like_ATP-bd"/>
</dbReference>
<evidence type="ECO:0000256" key="1">
    <source>
        <dbReference type="ARBA" id="ARBA00022741"/>
    </source>
</evidence>
<evidence type="ECO:0000259" key="6">
    <source>
        <dbReference type="PROSITE" id="PS51198"/>
    </source>
</evidence>
<protein>
    <submittedName>
        <fullName evidence="7">Helicase</fullName>
    </submittedName>
</protein>
<dbReference type="OrthoDB" id="9787585at2"/>
<accession>A0A2Z2KBN5</accession>
<reference evidence="7 8" key="1">
    <citation type="submission" date="2017-06" db="EMBL/GenBank/DDBJ databases">
        <title>Complete genome sequence of Paenibacillus donghaensis KCTC 13049T isolated from East Sea sediment, South Korea.</title>
        <authorList>
            <person name="Jung B.K."/>
            <person name="Hong S.-J."/>
            <person name="Shin J.-H."/>
        </authorList>
    </citation>
    <scope>NUCLEOTIDE SEQUENCE [LARGE SCALE GENOMIC DNA]</scope>
    <source>
        <strain evidence="7 8">KCTC 13049</strain>
    </source>
</reference>
<dbReference type="Pfam" id="PF13538">
    <property type="entry name" value="UvrD_C_2"/>
    <property type="match status" value="1"/>
</dbReference>
<dbReference type="PANTHER" id="PTHR11070:SF17">
    <property type="entry name" value="DNA HELICASE IV"/>
    <property type="match status" value="1"/>
</dbReference>
<dbReference type="NCBIfam" id="NF041464">
    <property type="entry name" value="HelD_BACSU"/>
    <property type="match status" value="1"/>
</dbReference>
<dbReference type="EMBL" id="CP021780">
    <property type="protein sequence ID" value="ASA21095.1"/>
    <property type="molecule type" value="Genomic_DNA"/>
</dbReference>
<proteinExistence type="predicted"/>
<keyword evidence="2 5" id="KW-0378">Hydrolase</keyword>
<dbReference type="PANTHER" id="PTHR11070">
    <property type="entry name" value="UVRD / RECB / PCRA DNA HELICASE FAMILY MEMBER"/>
    <property type="match status" value="1"/>
</dbReference>
<dbReference type="InterPro" id="IPR048228">
    <property type="entry name" value="HelD_bacillota"/>
</dbReference>